<reference evidence="2 3" key="1">
    <citation type="submission" date="2021-03" db="EMBL/GenBank/DDBJ databases">
        <authorList>
            <person name="So Y."/>
        </authorList>
    </citation>
    <scope>NUCLEOTIDE SEQUENCE [LARGE SCALE GENOMIC DNA]</scope>
    <source>
        <strain evidence="2 3">PWR1</strain>
    </source>
</reference>
<accession>A0ABS4AUR5</accession>
<dbReference type="RefSeq" id="WP_209352501.1">
    <property type="nucleotide sequence ID" value="NZ_JAGIYZ010000013.1"/>
</dbReference>
<sequence>MGWRRPVILAALLLPGCAAPAPPPDGRLHVALDIAGRVERRGVAMVAPGDAMQRCSPPARRAGVGADGYGVTFGPRFLPEAGTLAPEWRAYGPQQRFSLLVFPAADAAADGPVRLGRGFRIQVGTPEGLWERTVAEDAPAAEGEVAIAPDGLAGRFRARGLVLQVPHNALPDTEAISVSGTWRCPAP</sequence>
<name>A0ABS4AUR5_9PROT</name>
<feature type="signal peptide" evidence="1">
    <location>
        <begin position="1"/>
        <end position="21"/>
    </location>
</feature>
<evidence type="ECO:0000313" key="3">
    <source>
        <dbReference type="Proteomes" id="UP000680815"/>
    </source>
</evidence>
<evidence type="ECO:0000313" key="2">
    <source>
        <dbReference type="EMBL" id="MBP0465110.1"/>
    </source>
</evidence>
<keyword evidence="1" id="KW-0732">Signal</keyword>
<organism evidence="2 3">
    <name type="scientific">Roseomonas nitratireducens</name>
    <dbReference type="NCBI Taxonomy" id="2820810"/>
    <lineage>
        <taxon>Bacteria</taxon>
        <taxon>Pseudomonadati</taxon>
        <taxon>Pseudomonadota</taxon>
        <taxon>Alphaproteobacteria</taxon>
        <taxon>Acetobacterales</taxon>
        <taxon>Roseomonadaceae</taxon>
        <taxon>Roseomonas</taxon>
    </lineage>
</organism>
<dbReference type="Proteomes" id="UP000680815">
    <property type="component" value="Unassembled WGS sequence"/>
</dbReference>
<keyword evidence="3" id="KW-1185">Reference proteome</keyword>
<evidence type="ECO:0000256" key="1">
    <source>
        <dbReference type="SAM" id="SignalP"/>
    </source>
</evidence>
<feature type="chain" id="PRO_5046464459" evidence="1">
    <location>
        <begin position="22"/>
        <end position="187"/>
    </location>
</feature>
<comment type="caution">
    <text evidence="2">The sequence shown here is derived from an EMBL/GenBank/DDBJ whole genome shotgun (WGS) entry which is preliminary data.</text>
</comment>
<protein>
    <submittedName>
        <fullName evidence="2">Uncharacterized protein</fullName>
    </submittedName>
</protein>
<dbReference type="EMBL" id="JAGIYZ010000013">
    <property type="protein sequence ID" value="MBP0465110.1"/>
    <property type="molecule type" value="Genomic_DNA"/>
</dbReference>
<proteinExistence type="predicted"/>
<gene>
    <name evidence="2" type="ORF">J5Y09_14390</name>
</gene>